<evidence type="ECO:0000313" key="1">
    <source>
        <dbReference type="EMBL" id="EGQ75480.1"/>
    </source>
</evidence>
<dbReference type="AlphaFoldDB" id="A0AA36UHT5"/>
<protein>
    <submittedName>
        <fullName evidence="1">Uncharacterized protein</fullName>
    </submittedName>
</protein>
<name>A0AA36UHT5_9NEIS</name>
<reference evidence="1 2" key="1">
    <citation type="submission" date="2011-05" db="EMBL/GenBank/DDBJ databases">
        <authorList>
            <person name="Muzny D."/>
            <person name="Qin X."/>
            <person name="Deng J."/>
            <person name="Jiang H."/>
            <person name="Liu Y."/>
            <person name="Qu J."/>
            <person name="Song X.-Z."/>
            <person name="Zhang L."/>
            <person name="Thornton R."/>
            <person name="Coyle M."/>
            <person name="Francisco L."/>
            <person name="Jackson L."/>
            <person name="Javaid M."/>
            <person name="Korchina V."/>
            <person name="Kovar C."/>
            <person name="Mata R."/>
            <person name="Mathew T."/>
            <person name="Ngo R."/>
            <person name="Nguyen L."/>
            <person name="Nguyen N."/>
            <person name="Okwuonu G."/>
            <person name="Ongeri F."/>
            <person name="Pham C."/>
            <person name="Simmons D."/>
            <person name="Wilczek-Boney K."/>
            <person name="Hale W."/>
            <person name="Jakkamsetti A."/>
            <person name="Pham P."/>
            <person name="Ruth R."/>
            <person name="San Lucas F."/>
            <person name="Warren J."/>
            <person name="Zhang J."/>
            <person name="Zhao Z."/>
            <person name="Zhou C."/>
            <person name="Zhu D."/>
            <person name="Lee S."/>
            <person name="Bess C."/>
            <person name="Blankenburg K."/>
            <person name="Forbes L."/>
            <person name="Fu Q."/>
            <person name="Gubbala S."/>
            <person name="Hirani K."/>
            <person name="Jayaseelan J.C."/>
            <person name="Lara F."/>
            <person name="Munidasa M."/>
            <person name="Palculict T."/>
            <person name="Patil S."/>
            <person name="Pu L.-L."/>
            <person name="Saada N."/>
            <person name="Tang L."/>
            <person name="Weissenberger G."/>
            <person name="Zhu Y."/>
            <person name="Hemphill L."/>
            <person name="Shang Y."/>
            <person name="Youmans B."/>
            <person name="Ayvaz T."/>
            <person name="Ross M."/>
            <person name="Santibanez J."/>
            <person name="Aqrawi P."/>
            <person name="Gross S."/>
            <person name="Joshi V."/>
            <person name="Fowler G."/>
            <person name="Nazareth L."/>
            <person name="Reid J."/>
            <person name="Worley K."/>
            <person name="Petrosino J."/>
            <person name="Highlander S."/>
            <person name="Gibbs R."/>
        </authorList>
    </citation>
    <scope>NUCLEOTIDE SEQUENCE [LARGE SCALE GENOMIC DNA]</scope>
    <source>
        <strain evidence="1 2">ATCC 33926</strain>
    </source>
</reference>
<evidence type="ECO:0000313" key="2">
    <source>
        <dbReference type="Proteomes" id="UP000004982"/>
    </source>
</evidence>
<dbReference type="EMBL" id="AFQE01000117">
    <property type="protein sequence ID" value="EGQ75480.1"/>
    <property type="molecule type" value="Genomic_DNA"/>
</dbReference>
<comment type="caution">
    <text evidence="1">The sequence shown here is derived from an EMBL/GenBank/DDBJ whole genome shotgun (WGS) entry which is preliminary data.</text>
</comment>
<proteinExistence type="predicted"/>
<organism evidence="1 2">
    <name type="scientific">Neisseria macacae ATCC 33926</name>
    <dbReference type="NCBI Taxonomy" id="997348"/>
    <lineage>
        <taxon>Bacteria</taxon>
        <taxon>Pseudomonadati</taxon>
        <taxon>Pseudomonadota</taxon>
        <taxon>Betaproteobacteria</taxon>
        <taxon>Neisseriales</taxon>
        <taxon>Neisseriaceae</taxon>
        <taxon>Neisseria</taxon>
    </lineage>
</organism>
<dbReference type="Proteomes" id="UP000004982">
    <property type="component" value="Unassembled WGS sequence"/>
</dbReference>
<accession>A0AA36UHT5</accession>
<sequence length="69" mass="7605">MGGLNLVCHAFKSAPILPNFKILALKAGFFMGTPFHPNSCSNQSIPIFFHAKRSSETLHQVSDDLFIVD</sequence>
<gene>
    <name evidence="1" type="ORF">HMPREF9418_2379</name>
</gene>